<evidence type="ECO:0000313" key="3">
    <source>
        <dbReference type="EMBL" id="AIY63836.1"/>
    </source>
</evidence>
<evidence type="ECO:0000313" key="4">
    <source>
        <dbReference type="Proteomes" id="UP000030341"/>
    </source>
</evidence>
<dbReference type="Proteomes" id="UP000030341">
    <property type="component" value="Chromosome 1"/>
</dbReference>
<accession>A0A0A7ECL7</accession>
<dbReference type="AlphaFoldDB" id="A0A0A7ECL7"/>
<organism evidence="3 4">
    <name type="scientific">Pseudoalteromonas piratica</name>
    <dbReference type="NCBI Taxonomy" id="1348114"/>
    <lineage>
        <taxon>Bacteria</taxon>
        <taxon>Pseudomonadati</taxon>
        <taxon>Pseudomonadota</taxon>
        <taxon>Gammaproteobacteria</taxon>
        <taxon>Alteromonadales</taxon>
        <taxon>Pseudoalteromonadaceae</taxon>
        <taxon>Pseudoalteromonas</taxon>
    </lineage>
</organism>
<dbReference type="STRING" id="1348114.OM33_00625"/>
<feature type="signal peptide" evidence="2">
    <location>
        <begin position="1"/>
        <end position="18"/>
    </location>
</feature>
<sequence>MRLLFCIVCLFCLTDAVAQSSDANTTKSAPINKALKDQKTNKSNIDWGDWDKKFKPQQRYGVGIKGQLQNAISELDKSNLLNDSSGVSNTSQSAQNKNAKRKDIKKMKQELRALEEKVKQEIEHNEDY</sequence>
<feature type="compositionally biased region" description="Polar residues" evidence="1">
    <location>
        <begin position="83"/>
        <end position="97"/>
    </location>
</feature>
<evidence type="ECO:0000256" key="2">
    <source>
        <dbReference type="SAM" id="SignalP"/>
    </source>
</evidence>
<dbReference type="KEGG" id="pseo:OM33_00625"/>
<dbReference type="EMBL" id="CP009888">
    <property type="protein sequence ID" value="AIY63836.1"/>
    <property type="molecule type" value="Genomic_DNA"/>
</dbReference>
<evidence type="ECO:0000256" key="1">
    <source>
        <dbReference type="SAM" id="MobiDB-lite"/>
    </source>
</evidence>
<proteinExistence type="predicted"/>
<dbReference type="OrthoDB" id="9943716at2"/>
<dbReference type="HOGENOM" id="CLU_1957707_0_0_6"/>
<feature type="chain" id="PRO_5005421079" evidence="2">
    <location>
        <begin position="19"/>
        <end position="128"/>
    </location>
</feature>
<keyword evidence="4" id="KW-1185">Reference proteome</keyword>
<feature type="region of interest" description="Disordered" evidence="1">
    <location>
        <begin position="83"/>
        <end position="108"/>
    </location>
</feature>
<name>A0A0A7ECL7_9GAMM</name>
<keyword evidence="2" id="KW-0732">Signal</keyword>
<reference evidence="3 4" key="1">
    <citation type="submission" date="2014-11" db="EMBL/GenBank/DDBJ databases">
        <title>Complete Genome Sequence of Pseudoalteromonas sp. Strain OCN003 Isolated from Kaneohe Bay, Oahu, Hawaii.</title>
        <authorList>
            <person name="Beurmann S."/>
            <person name="Videau P."/>
            <person name="Ushijima B."/>
            <person name="Smith A.M."/>
            <person name="Aeby G.S."/>
            <person name="Callahan S.M."/>
            <person name="Belcaid M."/>
        </authorList>
    </citation>
    <scope>NUCLEOTIDE SEQUENCE [LARGE SCALE GENOMIC DNA]</scope>
    <source>
        <strain evidence="3 4">OCN003</strain>
    </source>
</reference>
<protein>
    <submittedName>
        <fullName evidence="3">Uncharacterized protein</fullName>
    </submittedName>
</protein>
<dbReference type="RefSeq" id="WP_038637415.1">
    <property type="nucleotide sequence ID" value="NZ_CP009888.1"/>
</dbReference>
<gene>
    <name evidence="3" type="ORF">OM33_00625</name>
</gene>
<dbReference type="eggNOG" id="ENOG5033ZNQ">
    <property type="taxonomic scope" value="Bacteria"/>
</dbReference>